<keyword evidence="1" id="KW-0880">Kelch repeat</keyword>
<dbReference type="Pfam" id="PF01344">
    <property type="entry name" value="Kelch_1"/>
    <property type="match status" value="2"/>
</dbReference>
<organism evidence="4 5">
    <name type="scientific">Fopius arisanus</name>
    <dbReference type="NCBI Taxonomy" id="64838"/>
    <lineage>
        <taxon>Eukaryota</taxon>
        <taxon>Metazoa</taxon>
        <taxon>Ecdysozoa</taxon>
        <taxon>Arthropoda</taxon>
        <taxon>Hexapoda</taxon>
        <taxon>Insecta</taxon>
        <taxon>Pterygota</taxon>
        <taxon>Neoptera</taxon>
        <taxon>Endopterygota</taxon>
        <taxon>Hymenoptera</taxon>
        <taxon>Apocrita</taxon>
        <taxon>Ichneumonoidea</taxon>
        <taxon>Braconidae</taxon>
        <taxon>Opiinae</taxon>
        <taxon>Fopius</taxon>
    </lineage>
</organism>
<name>A0A9R1TPL7_9HYME</name>
<protein>
    <recommendedName>
        <fullName evidence="3">BTB domain-containing protein</fullName>
    </recommendedName>
</protein>
<sequence length="559" mass="63996">MGDPEENRVILVLNGTRVPAQRDKLIKYSRYFSALFSENFKDHQQDEQPINFSVSLNTLKDFISWTEETKEKEKKLRTHKVESCMEKFKKNRDFNAFELLDLSVVLLCDKLTNDLTSTIILHWMTNENILHIWTIAEALGLDKLRDVALGACLDRFEDIPIPFLLQLDLENFMKLVGSANIKCAKDWLRIVCRKAATHYSSSANHDPSSHLYKSLMDILKPPHNICPNCSNNGPNYVSCVVAYKSLEGKPKIPCVYWWKNSKFSELVDLQDIARVMDHGTEVFGRQVIGRGFNIYVIGGERGLGSGRFLKTIWRYCLLTHTWFSFAELPRARRHMVAAFIKNKLYLAGGIGQHRLQLSSVDVLDIYSGEWSTAARIPEKFAETPPYSVVDGMLIYFKTHFYSYHPATNAWVTLKINFPDDTPIIHIDSLMGYEHTPCANGENVYVGIADPDKPMTRLFSFPVHLLSGKLTFISEQSYHFPRQIFNGSMLFSFSCTDGRVKIERGTFEDINIYQFVGIRSTVLKGIHESGFQSRFGCFNVIDPDSIHQQASFTDHGCMRF</sequence>
<dbReference type="AlphaFoldDB" id="A0A9R1TPL7"/>
<dbReference type="SUPFAM" id="SSF54695">
    <property type="entry name" value="POZ domain"/>
    <property type="match status" value="1"/>
</dbReference>
<proteinExistence type="predicted"/>
<dbReference type="SMART" id="SM00612">
    <property type="entry name" value="Kelch"/>
    <property type="match status" value="1"/>
</dbReference>
<dbReference type="Gene3D" id="2.120.10.80">
    <property type="entry name" value="Kelch-type beta propeller"/>
    <property type="match status" value="1"/>
</dbReference>
<keyword evidence="2" id="KW-0677">Repeat</keyword>
<dbReference type="InterPro" id="IPR000210">
    <property type="entry name" value="BTB/POZ_dom"/>
</dbReference>
<dbReference type="KEGG" id="fas:105272224"/>
<dbReference type="PANTHER" id="PTHR45632">
    <property type="entry name" value="LD33804P"/>
    <property type="match status" value="1"/>
</dbReference>
<dbReference type="InterPro" id="IPR015915">
    <property type="entry name" value="Kelch-typ_b-propeller"/>
</dbReference>
<dbReference type="InterPro" id="IPR011333">
    <property type="entry name" value="SKP1/BTB/POZ_sf"/>
</dbReference>
<accession>A0A9R1TPL7</accession>
<dbReference type="Gene3D" id="3.30.710.10">
    <property type="entry name" value="Potassium Channel Kv1.1, Chain A"/>
    <property type="match status" value="1"/>
</dbReference>
<dbReference type="GO" id="GO:0003779">
    <property type="term" value="F:actin binding"/>
    <property type="evidence" value="ECO:0007669"/>
    <property type="project" value="UniProtKB-KW"/>
</dbReference>
<evidence type="ECO:0000259" key="3">
    <source>
        <dbReference type="PROSITE" id="PS50097"/>
    </source>
</evidence>
<feature type="domain" description="BTB" evidence="3">
    <location>
        <begin position="7"/>
        <end position="65"/>
    </location>
</feature>
<evidence type="ECO:0000256" key="1">
    <source>
        <dbReference type="ARBA" id="ARBA00022441"/>
    </source>
</evidence>
<dbReference type="Proteomes" id="UP000694866">
    <property type="component" value="Unplaced"/>
</dbReference>
<evidence type="ECO:0000256" key="2">
    <source>
        <dbReference type="ARBA" id="ARBA00022737"/>
    </source>
</evidence>
<gene>
    <name evidence="5" type="primary">LOC105272224</name>
</gene>
<dbReference type="InterPro" id="IPR006652">
    <property type="entry name" value="Kelch_1"/>
</dbReference>
<dbReference type="OrthoDB" id="10027872at2759"/>
<evidence type="ECO:0000313" key="4">
    <source>
        <dbReference type="Proteomes" id="UP000694866"/>
    </source>
</evidence>
<dbReference type="CDD" id="cd14733">
    <property type="entry name" value="BACK"/>
    <property type="match status" value="1"/>
</dbReference>
<dbReference type="RefSeq" id="XP_011312543.1">
    <property type="nucleotide sequence ID" value="XM_011314241.1"/>
</dbReference>
<dbReference type="GeneID" id="105272224"/>
<reference evidence="5" key="1">
    <citation type="submission" date="2025-08" db="UniProtKB">
        <authorList>
            <consortium name="RefSeq"/>
        </authorList>
    </citation>
    <scope>IDENTIFICATION</scope>
    <source>
        <strain evidence="5">USDA-PBARC FA_bdor</strain>
        <tissue evidence="5">Whole organism</tissue>
    </source>
</reference>
<dbReference type="SUPFAM" id="SSF117281">
    <property type="entry name" value="Kelch motif"/>
    <property type="match status" value="1"/>
</dbReference>
<evidence type="ECO:0000313" key="5">
    <source>
        <dbReference type="RefSeq" id="XP_011312543.1"/>
    </source>
</evidence>
<dbReference type="PROSITE" id="PS50097">
    <property type="entry name" value="BTB"/>
    <property type="match status" value="1"/>
</dbReference>
<keyword evidence="4" id="KW-1185">Reference proteome</keyword>